<dbReference type="Proteomes" id="UP000085678">
    <property type="component" value="Unplaced"/>
</dbReference>
<protein>
    <submittedName>
        <fullName evidence="4">Structural maintenance of chromosomes protein 3</fullName>
    </submittedName>
</protein>
<feature type="coiled-coil region" evidence="1">
    <location>
        <begin position="191"/>
        <end position="218"/>
    </location>
</feature>
<feature type="compositionally biased region" description="Basic residues" evidence="2">
    <location>
        <begin position="1"/>
        <end position="10"/>
    </location>
</feature>
<organism evidence="3 4">
    <name type="scientific">Lingula anatina</name>
    <name type="common">Brachiopod</name>
    <name type="synonym">Lingula unguis</name>
    <dbReference type="NCBI Taxonomy" id="7574"/>
    <lineage>
        <taxon>Eukaryota</taxon>
        <taxon>Metazoa</taxon>
        <taxon>Spiralia</taxon>
        <taxon>Lophotrochozoa</taxon>
        <taxon>Brachiopoda</taxon>
        <taxon>Linguliformea</taxon>
        <taxon>Lingulata</taxon>
        <taxon>Lingulida</taxon>
        <taxon>Linguloidea</taxon>
        <taxon>Lingulidae</taxon>
        <taxon>Lingula</taxon>
    </lineage>
</organism>
<reference evidence="4" key="1">
    <citation type="submission" date="2025-08" db="UniProtKB">
        <authorList>
            <consortium name="RefSeq"/>
        </authorList>
    </citation>
    <scope>IDENTIFICATION</scope>
    <source>
        <tissue evidence="4">Gonads</tissue>
    </source>
</reference>
<dbReference type="InParanoid" id="A0A1S3HAR6"/>
<dbReference type="KEGG" id="lak:106153245"/>
<evidence type="ECO:0000256" key="1">
    <source>
        <dbReference type="SAM" id="Coils"/>
    </source>
</evidence>
<dbReference type="GeneID" id="106153245"/>
<feature type="coiled-coil region" evidence="1">
    <location>
        <begin position="255"/>
        <end position="303"/>
    </location>
</feature>
<accession>A0A1S3HAR6</accession>
<name>A0A1S3HAR6_LINAN</name>
<dbReference type="AlphaFoldDB" id="A0A1S3HAR6"/>
<proteinExistence type="predicted"/>
<gene>
    <name evidence="4" type="primary">LOC106153245</name>
</gene>
<keyword evidence="3" id="KW-1185">Reference proteome</keyword>
<evidence type="ECO:0000313" key="3">
    <source>
        <dbReference type="Proteomes" id="UP000085678"/>
    </source>
</evidence>
<sequence length="307" mass="36045">MLKKSGHAHSHSPTDPNLRPHTACGHTQIDIPWLLRENKVFKERNREHRERIAQLETYLKDRQLREVIPLEEELAEKNEKISQLEKKIQSLKQQLKDKSAELSKEENENMELTERLRDADDLLEFINNDIINLTNHVRSRNGEKETKKLEKSASLKSTFADLRFTVQKQLDKNEAKIKELNKIHDVETKELGKRNVEVKQLERTLADTENEIETMLSLITKKGYINSEKRPDALQRGIEELRAHVENFVDYHNNIQKSILENSDLKGERDKLRERNSKLKIKLTAAEGEVLRLEEENRVFRRTLPVV</sequence>
<feature type="coiled-coil region" evidence="1">
    <location>
        <begin position="67"/>
        <end position="129"/>
    </location>
</feature>
<dbReference type="RefSeq" id="XP_013382551.1">
    <property type="nucleotide sequence ID" value="XM_013527097.2"/>
</dbReference>
<keyword evidence="1" id="KW-0175">Coiled coil</keyword>
<evidence type="ECO:0000256" key="2">
    <source>
        <dbReference type="SAM" id="MobiDB-lite"/>
    </source>
</evidence>
<evidence type="ECO:0000313" key="4">
    <source>
        <dbReference type="RefSeq" id="XP_013382551.1"/>
    </source>
</evidence>
<feature type="region of interest" description="Disordered" evidence="2">
    <location>
        <begin position="1"/>
        <end position="23"/>
    </location>
</feature>